<dbReference type="PANTHER" id="PTHR34182:SF1">
    <property type="entry name" value="PROTEIN-EXPORT MEMBRANE PROTEIN SECG"/>
    <property type="match status" value="1"/>
</dbReference>
<evidence type="ECO:0000256" key="10">
    <source>
        <dbReference type="ARBA" id="ARBA00023136"/>
    </source>
</evidence>
<keyword evidence="7 12" id="KW-0653">Protein transport</keyword>
<dbReference type="RefSeq" id="WP_068306140.1">
    <property type="nucleotide sequence ID" value="NZ_DAIOMO010000001.1"/>
</dbReference>
<dbReference type="Proteomes" id="UP000183685">
    <property type="component" value="Unassembled WGS sequence"/>
</dbReference>
<protein>
    <recommendedName>
        <fullName evidence="3 12">Protein-export membrane protein SecG</fullName>
    </recommendedName>
</protein>
<dbReference type="GO" id="GO:0009306">
    <property type="term" value="P:protein secretion"/>
    <property type="evidence" value="ECO:0007669"/>
    <property type="project" value="UniProtKB-UniRule"/>
</dbReference>
<dbReference type="OrthoDB" id="7691811at2"/>
<keyword evidence="5 12" id="KW-1003">Cell membrane</keyword>
<feature type="region of interest" description="Disordered" evidence="13">
    <location>
        <begin position="86"/>
        <end position="106"/>
    </location>
</feature>
<dbReference type="GO" id="GO:0065002">
    <property type="term" value="P:intracellular protein transmembrane transport"/>
    <property type="evidence" value="ECO:0007669"/>
    <property type="project" value="TreeGrafter"/>
</dbReference>
<dbReference type="GO" id="GO:0015450">
    <property type="term" value="F:protein-transporting ATPase activity"/>
    <property type="evidence" value="ECO:0007669"/>
    <property type="project" value="UniProtKB-UniRule"/>
</dbReference>
<keyword evidence="15" id="KW-1185">Reference proteome</keyword>
<dbReference type="EMBL" id="FNAK01000002">
    <property type="protein sequence ID" value="SDD64143.1"/>
    <property type="molecule type" value="Genomic_DNA"/>
</dbReference>
<reference evidence="14 15" key="1">
    <citation type="submission" date="2016-10" db="EMBL/GenBank/DDBJ databases">
        <authorList>
            <person name="de Groot N.N."/>
        </authorList>
    </citation>
    <scope>NUCLEOTIDE SEQUENCE [LARGE SCALE GENOMIC DNA]</scope>
    <source>
        <strain evidence="14 15">CGMCC 1.9109</strain>
    </source>
</reference>
<evidence type="ECO:0000256" key="8">
    <source>
        <dbReference type="ARBA" id="ARBA00022989"/>
    </source>
</evidence>
<comment type="function">
    <text evidence="11 12">Involved in protein export. Participates in an early event of protein translocation.</text>
</comment>
<feature type="transmembrane region" description="Helical" evidence="12">
    <location>
        <begin position="55"/>
        <end position="72"/>
    </location>
</feature>
<keyword evidence="10 12" id="KW-0472">Membrane</keyword>
<comment type="similarity">
    <text evidence="2 12">Belongs to the SecG family.</text>
</comment>
<evidence type="ECO:0000256" key="1">
    <source>
        <dbReference type="ARBA" id="ARBA00004651"/>
    </source>
</evidence>
<evidence type="ECO:0000313" key="15">
    <source>
        <dbReference type="Proteomes" id="UP000183685"/>
    </source>
</evidence>
<keyword evidence="8 12" id="KW-1133">Transmembrane helix</keyword>
<evidence type="ECO:0000256" key="3">
    <source>
        <dbReference type="ARBA" id="ARBA00017876"/>
    </source>
</evidence>
<evidence type="ECO:0000256" key="7">
    <source>
        <dbReference type="ARBA" id="ARBA00022927"/>
    </source>
</evidence>
<evidence type="ECO:0000256" key="2">
    <source>
        <dbReference type="ARBA" id="ARBA00008445"/>
    </source>
</evidence>
<sequence length="106" mass="11101">METVLLSIHLIVALAMVVAILLQRSEGGALGIGGGQGGMMTARGAGDLLTRTTKWLAIVFLANSLLLGWFAAQKSAEDTVVQEVIQQEQEDGGSQLPEIPTVPEDG</sequence>
<dbReference type="STRING" id="637679.GCA_001550055_02791"/>
<name>A0A1G6WEJ3_9PROT</name>
<dbReference type="InterPro" id="IPR004692">
    <property type="entry name" value="SecG"/>
</dbReference>
<keyword evidence="4 12" id="KW-0813">Transport</keyword>
<dbReference type="GO" id="GO:0043952">
    <property type="term" value="P:protein transport by the Sec complex"/>
    <property type="evidence" value="ECO:0007669"/>
    <property type="project" value="TreeGrafter"/>
</dbReference>
<evidence type="ECO:0000256" key="13">
    <source>
        <dbReference type="SAM" id="MobiDB-lite"/>
    </source>
</evidence>
<organism evidence="14 15">
    <name type="scientific">Kordiimonas lacus</name>
    <dbReference type="NCBI Taxonomy" id="637679"/>
    <lineage>
        <taxon>Bacteria</taxon>
        <taxon>Pseudomonadati</taxon>
        <taxon>Pseudomonadota</taxon>
        <taxon>Alphaproteobacteria</taxon>
        <taxon>Kordiimonadales</taxon>
        <taxon>Kordiimonadaceae</taxon>
        <taxon>Kordiimonas</taxon>
    </lineage>
</organism>
<comment type="caution">
    <text evidence="12">Lacks conserved residue(s) required for the propagation of feature annotation.</text>
</comment>
<keyword evidence="6 12" id="KW-0812">Transmembrane</keyword>
<dbReference type="NCBIfam" id="TIGR00810">
    <property type="entry name" value="secG"/>
    <property type="match status" value="1"/>
</dbReference>
<keyword evidence="9 12" id="KW-0811">Translocation</keyword>
<evidence type="ECO:0000256" key="9">
    <source>
        <dbReference type="ARBA" id="ARBA00023010"/>
    </source>
</evidence>
<accession>A0A1G6WEJ3</accession>
<dbReference type="AlphaFoldDB" id="A0A1G6WEJ3"/>
<comment type="subcellular location">
    <subcellularLocation>
        <location evidence="1 12">Cell membrane</location>
        <topology evidence="1 12">Multi-pass membrane protein</topology>
    </subcellularLocation>
</comment>
<evidence type="ECO:0000256" key="4">
    <source>
        <dbReference type="ARBA" id="ARBA00022448"/>
    </source>
</evidence>
<dbReference type="GO" id="GO:0005886">
    <property type="term" value="C:plasma membrane"/>
    <property type="evidence" value="ECO:0007669"/>
    <property type="project" value="UniProtKB-SubCell"/>
</dbReference>
<evidence type="ECO:0000256" key="12">
    <source>
        <dbReference type="RuleBase" id="RU365087"/>
    </source>
</evidence>
<evidence type="ECO:0000256" key="5">
    <source>
        <dbReference type="ARBA" id="ARBA00022475"/>
    </source>
</evidence>
<evidence type="ECO:0000313" key="14">
    <source>
        <dbReference type="EMBL" id="SDD64143.1"/>
    </source>
</evidence>
<dbReference type="PRINTS" id="PR01651">
    <property type="entry name" value="SECGEXPORT"/>
</dbReference>
<dbReference type="Pfam" id="PF03840">
    <property type="entry name" value="SecG"/>
    <property type="match status" value="1"/>
</dbReference>
<evidence type="ECO:0000256" key="11">
    <source>
        <dbReference type="ARBA" id="ARBA00025182"/>
    </source>
</evidence>
<gene>
    <name evidence="14" type="ORF">SAMN04488071_1076</name>
</gene>
<evidence type="ECO:0000256" key="6">
    <source>
        <dbReference type="ARBA" id="ARBA00022692"/>
    </source>
</evidence>
<proteinExistence type="inferred from homology"/>
<dbReference type="PANTHER" id="PTHR34182">
    <property type="entry name" value="PROTEIN-EXPORT MEMBRANE PROTEIN SECG"/>
    <property type="match status" value="1"/>
</dbReference>